<dbReference type="PANTHER" id="PTHR12277:SF81">
    <property type="entry name" value="PROTEIN ABHD13"/>
    <property type="match status" value="1"/>
</dbReference>
<keyword evidence="1" id="KW-1133">Transmembrane helix</keyword>
<accession>A0A8J3DGS2</accession>
<gene>
    <name evidence="3" type="ORF">GCM10007047_02340</name>
</gene>
<dbReference type="PANTHER" id="PTHR12277">
    <property type="entry name" value="ALPHA/BETA HYDROLASE DOMAIN-CONTAINING PROTEIN"/>
    <property type="match status" value="1"/>
</dbReference>
<dbReference type="EMBL" id="BMXG01000001">
    <property type="protein sequence ID" value="GHB90983.1"/>
    <property type="molecule type" value="Genomic_DNA"/>
</dbReference>
<dbReference type="Gene3D" id="3.40.50.1820">
    <property type="entry name" value="alpha/beta hydrolase"/>
    <property type="match status" value="1"/>
</dbReference>
<reference evidence="3" key="1">
    <citation type="journal article" date="2014" name="Int. J. Syst. Evol. Microbiol.">
        <title>Complete genome sequence of Corynebacterium casei LMG S-19264T (=DSM 44701T), isolated from a smear-ripened cheese.</title>
        <authorList>
            <consortium name="US DOE Joint Genome Institute (JGI-PGF)"/>
            <person name="Walter F."/>
            <person name="Albersmeier A."/>
            <person name="Kalinowski J."/>
            <person name="Ruckert C."/>
        </authorList>
    </citation>
    <scope>NUCLEOTIDE SEQUENCE</scope>
    <source>
        <strain evidence="3">KCTC 12870</strain>
    </source>
</reference>
<keyword evidence="1" id="KW-0812">Transmembrane</keyword>
<keyword evidence="4" id="KW-1185">Reference proteome</keyword>
<keyword evidence="3" id="KW-0378">Hydrolase</keyword>
<dbReference type="Pfam" id="PF00561">
    <property type="entry name" value="Abhydrolase_1"/>
    <property type="match status" value="1"/>
</dbReference>
<keyword evidence="1" id="KW-0472">Membrane</keyword>
<evidence type="ECO:0000313" key="3">
    <source>
        <dbReference type="EMBL" id="GHB90983.1"/>
    </source>
</evidence>
<dbReference type="RefSeq" id="WP_189511003.1">
    <property type="nucleotide sequence ID" value="NZ_BMXG01000001.1"/>
</dbReference>
<protein>
    <submittedName>
        <fullName evidence="3">Alpha/beta hydrolase</fullName>
    </submittedName>
</protein>
<proteinExistence type="predicted"/>
<evidence type="ECO:0000313" key="4">
    <source>
        <dbReference type="Proteomes" id="UP000642829"/>
    </source>
</evidence>
<dbReference type="GO" id="GO:0016787">
    <property type="term" value="F:hydrolase activity"/>
    <property type="evidence" value="ECO:0007669"/>
    <property type="project" value="UniProtKB-KW"/>
</dbReference>
<dbReference type="InterPro" id="IPR000073">
    <property type="entry name" value="AB_hydrolase_1"/>
</dbReference>
<name>A0A8J3DGS2_9BACT</name>
<feature type="transmembrane region" description="Helical" evidence="1">
    <location>
        <begin position="6"/>
        <end position="28"/>
    </location>
</feature>
<dbReference type="Proteomes" id="UP000642829">
    <property type="component" value="Unassembled WGS sequence"/>
</dbReference>
<comment type="caution">
    <text evidence="3">The sequence shown here is derived from an EMBL/GenBank/DDBJ whole genome shotgun (WGS) entry which is preliminary data.</text>
</comment>
<evidence type="ECO:0000256" key="1">
    <source>
        <dbReference type="SAM" id="Phobius"/>
    </source>
</evidence>
<organism evidence="3 4">
    <name type="scientific">Cerasicoccus arenae</name>
    <dbReference type="NCBI Taxonomy" id="424488"/>
    <lineage>
        <taxon>Bacteria</taxon>
        <taxon>Pseudomonadati</taxon>
        <taxon>Verrucomicrobiota</taxon>
        <taxon>Opitutia</taxon>
        <taxon>Puniceicoccales</taxon>
        <taxon>Cerasicoccaceae</taxon>
        <taxon>Cerasicoccus</taxon>
    </lineage>
</organism>
<evidence type="ECO:0000259" key="2">
    <source>
        <dbReference type="Pfam" id="PF00561"/>
    </source>
</evidence>
<dbReference type="InterPro" id="IPR029058">
    <property type="entry name" value="AB_hydrolase_fold"/>
</dbReference>
<dbReference type="SUPFAM" id="SSF53474">
    <property type="entry name" value="alpha/beta-Hydrolases"/>
    <property type="match status" value="1"/>
</dbReference>
<sequence>MLWQLINGLAIGLVLAYLGLCLFAVFFSDRMIFPVPPRSYKDTKEIIRLPLPRSNTEIAALYLPNPEAKFTILYSHGNAEDLGNIRPFLGDLRDQGFAVMAYDYPGYGTSDGRPSEQGCNEAISAVFSYLVVLRDVDPDSIILFGRSLGGGPTIALASKKVVAGVITDGTYSSTFRVVTRRKLVPWDKFDNLALINQIQCPLLIIHGTQDRTVPFSHAQALFDKAKEPKTAFFVDDAGHNNLIERAGSRYWDAIDTFTKSLPEPHE</sequence>
<dbReference type="AlphaFoldDB" id="A0A8J3DGS2"/>
<reference evidence="3" key="2">
    <citation type="submission" date="2020-09" db="EMBL/GenBank/DDBJ databases">
        <authorList>
            <person name="Sun Q."/>
            <person name="Kim S."/>
        </authorList>
    </citation>
    <scope>NUCLEOTIDE SEQUENCE</scope>
    <source>
        <strain evidence="3">KCTC 12870</strain>
    </source>
</reference>
<feature type="domain" description="AB hydrolase-1" evidence="2">
    <location>
        <begin position="72"/>
        <end position="173"/>
    </location>
</feature>